<keyword evidence="13" id="KW-0966">Cell projection</keyword>
<dbReference type="OrthoDB" id="9805111at2"/>
<evidence type="ECO:0000256" key="12">
    <source>
        <dbReference type="RuleBase" id="RU362069"/>
    </source>
</evidence>
<feature type="transmembrane region" description="Helical" evidence="12">
    <location>
        <begin position="231"/>
        <end position="252"/>
    </location>
</feature>
<dbReference type="EMBL" id="MZGV01000010">
    <property type="protein sequence ID" value="OPJ63267.1"/>
    <property type="molecule type" value="Genomic_DNA"/>
</dbReference>
<evidence type="ECO:0000256" key="1">
    <source>
        <dbReference type="ARBA" id="ARBA00006257"/>
    </source>
</evidence>
<feature type="transmembrane region" description="Helical" evidence="12">
    <location>
        <begin position="98"/>
        <end position="117"/>
    </location>
</feature>
<keyword evidence="13" id="KW-0282">Flagellum</keyword>
<feature type="transmembrane region" description="Helical" evidence="12">
    <location>
        <begin position="56"/>
        <end position="86"/>
    </location>
</feature>
<protein>
    <recommendedName>
        <fullName evidence="2 12">Flagellar biosynthetic protein FliP</fullName>
    </recommendedName>
</protein>
<dbReference type="GO" id="GO:0009306">
    <property type="term" value="P:protein secretion"/>
    <property type="evidence" value="ECO:0007669"/>
    <property type="project" value="UniProtKB-UniRule"/>
</dbReference>
<evidence type="ECO:0000313" key="14">
    <source>
        <dbReference type="Proteomes" id="UP000190080"/>
    </source>
</evidence>
<evidence type="ECO:0000256" key="9">
    <source>
        <dbReference type="ARBA" id="ARBA00023136"/>
    </source>
</evidence>
<evidence type="ECO:0000256" key="8">
    <source>
        <dbReference type="ARBA" id="ARBA00022989"/>
    </source>
</evidence>
<dbReference type="Pfam" id="PF00813">
    <property type="entry name" value="FliP"/>
    <property type="match status" value="1"/>
</dbReference>
<comment type="subcellular location">
    <subcellularLocation>
        <location evidence="12">Cell membrane</location>
        <topology evidence="12">Multi-pass membrane protein</topology>
    </subcellularLocation>
    <subcellularLocation>
        <location evidence="12">Bacterial flagellum basal body</location>
    </subcellularLocation>
</comment>
<comment type="caution">
    <text evidence="13">The sequence shown here is derived from an EMBL/GenBank/DDBJ whole genome shotgun (WGS) entry which is preliminary data.</text>
</comment>
<dbReference type="GO" id="GO:0005886">
    <property type="term" value="C:plasma membrane"/>
    <property type="evidence" value="ECO:0007669"/>
    <property type="project" value="UniProtKB-SubCell"/>
</dbReference>
<evidence type="ECO:0000313" key="13">
    <source>
        <dbReference type="EMBL" id="OPJ63267.1"/>
    </source>
</evidence>
<dbReference type="InterPro" id="IPR005838">
    <property type="entry name" value="T3SS_IM_P"/>
</dbReference>
<evidence type="ECO:0000256" key="7">
    <source>
        <dbReference type="ARBA" id="ARBA00022927"/>
    </source>
</evidence>
<dbReference type="AlphaFoldDB" id="A0A1V4IV19"/>
<keyword evidence="14" id="KW-1185">Reference proteome</keyword>
<dbReference type="PROSITE" id="PS01061">
    <property type="entry name" value="FLIP_2"/>
    <property type="match status" value="1"/>
</dbReference>
<dbReference type="NCBIfam" id="TIGR01103">
    <property type="entry name" value="fliP"/>
    <property type="match status" value="1"/>
</dbReference>
<dbReference type="PRINTS" id="PR01302">
    <property type="entry name" value="TYPE3IMPPROT"/>
</dbReference>
<evidence type="ECO:0000256" key="10">
    <source>
        <dbReference type="ARBA" id="ARBA00023143"/>
    </source>
</evidence>
<dbReference type="Proteomes" id="UP000190080">
    <property type="component" value="Unassembled WGS sequence"/>
</dbReference>
<feature type="transmembrane region" description="Helical" evidence="12">
    <location>
        <begin position="199"/>
        <end position="219"/>
    </location>
</feature>
<evidence type="ECO:0000256" key="4">
    <source>
        <dbReference type="ARBA" id="ARBA00022475"/>
    </source>
</evidence>
<keyword evidence="6 12" id="KW-1005">Bacterial flagellum biogenesis</keyword>
<evidence type="ECO:0000256" key="11">
    <source>
        <dbReference type="ARBA" id="ARBA00023225"/>
    </source>
</evidence>
<reference evidence="13 14" key="1">
    <citation type="submission" date="2017-03" db="EMBL/GenBank/DDBJ databases">
        <title>Genome sequence of Clostridium oryzae DSM 28571.</title>
        <authorList>
            <person name="Poehlein A."/>
            <person name="Daniel R."/>
        </authorList>
    </citation>
    <scope>NUCLEOTIDE SEQUENCE [LARGE SCALE GENOMIC DNA]</scope>
    <source>
        <strain evidence="13 14">DSM 28571</strain>
    </source>
</reference>
<dbReference type="PANTHER" id="PTHR30587:SF0">
    <property type="entry name" value="FLAGELLAR BIOSYNTHETIC PROTEIN FLIP"/>
    <property type="match status" value="1"/>
</dbReference>
<evidence type="ECO:0000256" key="3">
    <source>
        <dbReference type="ARBA" id="ARBA00022448"/>
    </source>
</evidence>
<dbReference type="PRINTS" id="PR00951">
    <property type="entry name" value="FLGBIOSNFLIP"/>
</dbReference>
<keyword evidence="10" id="KW-0975">Bacterial flagellum</keyword>
<comment type="similarity">
    <text evidence="1 12">Belongs to the FliP/MopC/SpaP family.</text>
</comment>
<keyword evidence="7 12" id="KW-0653">Protein transport</keyword>
<name>A0A1V4IV19_9CLOT</name>
<proteinExistence type="inferred from homology"/>
<dbReference type="InterPro" id="IPR005837">
    <property type="entry name" value="FliP"/>
</dbReference>
<dbReference type="STRING" id="1450648.CLORY_13500"/>
<keyword evidence="8 12" id="KW-1133">Transmembrane helix</keyword>
<evidence type="ECO:0000256" key="2">
    <source>
        <dbReference type="ARBA" id="ARBA00021714"/>
    </source>
</evidence>
<evidence type="ECO:0000256" key="6">
    <source>
        <dbReference type="ARBA" id="ARBA00022795"/>
    </source>
</evidence>
<dbReference type="PANTHER" id="PTHR30587">
    <property type="entry name" value="FLAGELLAR BIOSYNTHETIC PROTEIN FLIP"/>
    <property type="match status" value="1"/>
</dbReference>
<dbReference type="NCBIfam" id="NF009438">
    <property type="entry name" value="PRK12797.1"/>
    <property type="match status" value="1"/>
</dbReference>
<comment type="function">
    <text evidence="12">Plays a role in the flagellum-specific transport system.</text>
</comment>
<keyword evidence="4 12" id="KW-1003">Cell membrane</keyword>
<keyword evidence="3 12" id="KW-0813">Transport</keyword>
<sequence length="256" mass="28640">MKRLKNVAVVLSALVILFLIFNNQVYAAPKSIQIPDVNVSVKGGGSAQDYVNNIKLLALFTVLSLLPSILIMMTSFTRIIVVFSFLKNAMGAQQSIPNQVLIGLAIFLTVFIMMPTYNTVNKTAIKPYLEHKITQKQAIEIGQEPIREFMLRQTRQKDLKLFMDLSNAGSKVTSKNVPLYIVIPAFSISELKRGFEIGFLIYIPFLIIDLVVGSVLMSMGMMMLPPTMVSLPFKLLLFIMVDGWNLLVQSLIKSFT</sequence>
<organism evidence="13 14">
    <name type="scientific">Clostridium oryzae</name>
    <dbReference type="NCBI Taxonomy" id="1450648"/>
    <lineage>
        <taxon>Bacteria</taxon>
        <taxon>Bacillati</taxon>
        <taxon>Bacillota</taxon>
        <taxon>Clostridia</taxon>
        <taxon>Eubacteriales</taxon>
        <taxon>Clostridiaceae</taxon>
        <taxon>Clostridium</taxon>
    </lineage>
</organism>
<gene>
    <name evidence="12 13" type="primary">fliP</name>
    <name evidence="13" type="ORF">CLORY_13500</name>
</gene>
<keyword evidence="5 12" id="KW-0812">Transmembrane</keyword>
<accession>A0A1V4IV19</accession>
<dbReference type="GO" id="GO:0009425">
    <property type="term" value="C:bacterial-type flagellum basal body"/>
    <property type="evidence" value="ECO:0007669"/>
    <property type="project" value="UniProtKB-SubCell"/>
</dbReference>
<dbReference type="GO" id="GO:0044781">
    <property type="term" value="P:bacterial-type flagellum organization"/>
    <property type="evidence" value="ECO:0007669"/>
    <property type="project" value="UniProtKB-UniRule"/>
</dbReference>
<keyword evidence="11 12" id="KW-1006">Bacterial flagellum protein export</keyword>
<keyword evidence="13" id="KW-0969">Cilium</keyword>
<keyword evidence="9 12" id="KW-0472">Membrane</keyword>
<dbReference type="RefSeq" id="WP_079422763.1">
    <property type="nucleotide sequence ID" value="NZ_MZGV01000010.1"/>
</dbReference>
<dbReference type="PROSITE" id="PS01060">
    <property type="entry name" value="FLIP_1"/>
    <property type="match status" value="1"/>
</dbReference>
<evidence type="ECO:0000256" key="5">
    <source>
        <dbReference type="ARBA" id="ARBA00022692"/>
    </source>
</evidence>